<dbReference type="Pfam" id="PF00067">
    <property type="entry name" value="p450"/>
    <property type="match status" value="1"/>
</dbReference>
<accession>A0AAT9UUA7</accession>
<dbReference type="PANTHER" id="PTHR24291:SF177">
    <property type="entry name" value="CYTOCHROME P450 4AA1-RELATED"/>
    <property type="match status" value="1"/>
</dbReference>
<comment type="cofactor">
    <cofactor evidence="1">
        <name>heme</name>
        <dbReference type="ChEBI" id="CHEBI:30413"/>
    </cofactor>
</comment>
<dbReference type="InterPro" id="IPR036396">
    <property type="entry name" value="Cyt_P450_sf"/>
</dbReference>
<protein>
    <submittedName>
        <fullName evidence="8">Cytochrome P450 4461J3 short isoform</fullName>
    </submittedName>
</protein>
<name>A0AAT9UUA7_MACHI</name>
<evidence type="ECO:0000256" key="1">
    <source>
        <dbReference type="ARBA" id="ARBA00001971"/>
    </source>
</evidence>
<dbReference type="GO" id="GO:0005506">
    <property type="term" value="F:iron ion binding"/>
    <property type="evidence" value="ECO:0007669"/>
    <property type="project" value="InterPro"/>
</dbReference>
<dbReference type="PRINTS" id="PR00463">
    <property type="entry name" value="EP450I"/>
</dbReference>
<evidence type="ECO:0000256" key="6">
    <source>
        <dbReference type="ARBA" id="ARBA00023004"/>
    </source>
</evidence>
<dbReference type="Gene3D" id="1.10.630.10">
    <property type="entry name" value="Cytochrome P450"/>
    <property type="match status" value="1"/>
</dbReference>
<evidence type="ECO:0000256" key="3">
    <source>
        <dbReference type="ARBA" id="ARBA00022617"/>
    </source>
</evidence>
<evidence type="ECO:0000256" key="2">
    <source>
        <dbReference type="ARBA" id="ARBA00010617"/>
    </source>
</evidence>
<sequence length="396" mass="45672">MAFLIVIAFLATVYLSTLLYKKKHQRYYDLLKQFPSPPTYPFIGNMKPSHFVINNIVKELSESHDRVIYWMGPKPILVLKKFDDISIFLNQNSERNLTKISKHWAGEAILNNKHVEWKKSRKLINPAFSSQMIEKYFDVFNKRSFALVDKLKLYADTGKEVDIHKYLLNSNIEGLIENLTGAPIRTSEKEVDDFGVALKDVLHGVARGITSPWLYSDTIYSVYLKLTGNMKLIKELNYLPAKIVRENLKDANEKYRSETADSSKCLIDLMVKAQQKDSTFTETRLEHEFLQLMSAGTDASALNASFTLLMLAIHQDVQQKVYEEITQLVGEHDAFTSDHLSNHLKYLEQCIRETLRMYDPVAVTIRESQKEHVLKGIIQISTDRNYSIKKHSSISR</sequence>
<dbReference type="EMBL" id="OR117264">
    <property type="protein sequence ID" value="WIM41704.1"/>
    <property type="molecule type" value="mRNA"/>
</dbReference>
<dbReference type="InterPro" id="IPR050196">
    <property type="entry name" value="Cytochrome_P450_Monoox"/>
</dbReference>
<proteinExistence type="evidence at transcript level"/>
<dbReference type="GO" id="GO:0004497">
    <property type="term" value="F:monooxygenase activity"/>
    <property type="evidence" value="ECO:0007669"/>
    <property type="project" value="UniProtKB-KW"/>
</dbReference>
<dbReference type="InterPro" id="IPR001128">
    <property type="entry name" value="Cyt_P450"/>
</dbReference>
<organism evidence="8">
    <name type="scientific">Maconellicoccus hirsutus</name>
    <name type="common">Pink hibiscus mealybug</name>
    <dbReference type="NCBI Taxonomy" id="177089"/>
    <lineage>
        <taxon>Eukaryota</taxon>
        <taxon>Metazoa</taxon>
        <taxon>Ecdysozoa</taxon>
        <taxon>Arthropoda</taxon>
        <taxon>Hexapoda</taxon>
        <taxon>Insecta</taxon>
        <taxon>Pterygota</taxon>
        <taxon>Neoptera</taxon>
        <taxon>Paraneoptera</taxon>
        <taxon>Hemiptera</taxon>
        <taxon>Sternorrhyncha</taxon>
        <taxon>Coccoidea</taxon>
        <taxon>Pseudococcidae</taxon>
        <taxon>Maconellicoccus</taxon>
    </lineage>
</organism>
<dbReference type="SUPFAM" id="SSF48264">
    <property type="entry name" value="Cytochrome P450"/>
    <property type="match status" value="1"/>
</dbReference>
<dbReference type="GO" id="GO:0020037">
    <property type="term" value="F:heme binding"/>
    <property type="evidence" value="ECO:0007669"/>
    <property type="project" value="InterPro"/>
</dbReference>
<evidence type="ECO:0000256" key="5">
    <source>
        <dbReference type="ARBA" id="ARBA00023002"/>
    </source>
</evidence>
<keyword evidence="5" id="KW-0560">Oxidoreductase</keyword>
<comment type="similarity">
    <text evidence="2">Belongs to the cytochrome P450 family.</text>
</comment>
<evidence type="ECO:0000256" key="7">
    <source>
        <dbReference type="ARBA" id="ARBA00023033"/>
    </source>
</evidence>
<dbReference type="AlphaFoldDB" id="A0AAT9UUA7"/>
<keyword evidence="7" id="KW-0503">Monooxygenase</keyword>
<keyword evidence="4" id="KW-0479">Metal-binding</keyword>
<reference evidence="8" key="1">
    <citation type="submission" date="2023-06" db="EMBL/GenBank/DDBJ databases">
        <title>Identification of Cytochrome P450s in Maconellicoccus hirsutus.</title>
        <authorList>
            <person name="Selvamani S.B."/>
            <person name="Negi N."/>
            <person name="Nagarjuna Reddy K.V."/>
            <person name="Ramasamy G.G."/>
        </authorList>
    </citation>
    <scope>NUCLEOTIDE SEQUENCE</scope>
</reference>
<evidence type="ECO:0000256" key="4">
    <source>
        <dbReference type="ARBA" id="ARBA00022723"/>
    </source>
</evidence>
<evidence type="ECO:0000313" key="8">
    <source>
        <dbReference type="EMBL" id="WIM41704.1"/>
    </source>
</evidence>
<keyword evidence="3" id="KW-0349">Heme</keyword>
<dbReference type="InterPro" id="IPR002401">
    <property type="entry name" value="Cyt_P450_E_grp-I"/>
</dbReference>
<dbReference type="PANTHER" id="PTHR24291">
    <property type="entry name" value="CYTOCHROME P450 FAMILY 4"/>
    <property type="match status" value="1"/>
</dbReference>
<dbReference type="GO" id="GO:0016705">
    <property type="term" value="F:oxidoreductase activity, acting on paired donors, with incorporation or reduction of molecular oxygen"/>
    <property type="evidence" value="ECO:0007669"/>
    <property type="project" value="InterPro"/>
</dbReference>
<keyword evidence="6" id="KW-0408">Iron</keyword>